<sequence length="98" mass="11059">MKSWCWNLELYVILESVEAVDRDRANKFNPLNWLESDVKELEDEEVVSGGMAEIGPQSFLSPVHKWVSSKGINWAISGDGLVSGPQENRPQNTWANLD</sequence>
<keyword evidence="1" id="KW-0732">Signal</keyword>
<protein>
    <submittedName>
        <fullName evidence="2">Uncharacterized protein</fullName>
    </submittedName>
</protein>
<reference evidence="3" key="1">
    <citation type="submission" date="2013-01" db="EMBL/GenBank/DDBJ databases">
        <title>Draft Genome Sequence of a Mulberry Tree, Morus notabilis C.K. Schneid.</title>
        <authorList>
            <person name="He N."/>
            <person name="Zhao S."/>
        </authorList>
    </citation>
    <scope>NUCLEOTIDE SEQUENCE</scope>
</reference>
<evidence type="ECO:0000313" key="3">
    <source>
        <dbReference type="Proteomes" id="UP000030645"/>
    </source>
</evidence>
<evidence type="ECO:0000313" key="2">
    <source>
        <dbReference type="EMBL" id="EXB51970.1"/>
    </source>
</evidence>
<proteinExistence type="predicted"/>
<feature type="signal peptide" evidence="1">
    <location>
        <begin position="1"/>
        <end position="19"/>
    </location>
</feature>
<evidence type="ECO:0000256" key="1">
    <source>
        <dbReference type="SAM" id="SignalP"/>
    </source>
</evidence>
<organism evidence="2 3">
    <name type="scientific">Morus notabilis</name>
    <dbReference type="NCBI Taxonomy" id="981085"/>
    <lineage>
        <taxon>Eukaryota</taxon>
        <taxon>Viridiplantae</taxon>
        <taxon>Streptophyta</taxon>
        <taxon>Embryophyta</taxon>
        <taxon>Tracheophyta</taxon>
        <taxon>Spermatophyta</taxon>
        <taxon>Magnoliopsida</taxon>
        <taxon>eudicotyledons</taxon>
        <taxon>Gunneridae</taxon>
        <taxon>Pentapetalae</taxon>
        <taxon>rosids</taxon>
        <taxon>fabids</taxon>
        <taxon>Rosales</taxon>
        <taxon>Moraceae</taxon>
        <taxon>Moreae</taxon>
        <taxon>Morus</taxon>
    </lineage>
</organism>
<gene>
    <name evidence="2" type="ORF">L484_019747</name>
</gene>
<name>W9R1W8_9ROSA</name>
<keyword evidence="3" id="KW-1185">Reference proteome</keyword>
<feature type="chain" id="PRO_5004928030" evidence="1">
    <location>
        <begin position="20"/>
        <end position="98"/>
    </location>
</feature>
<dbReference type="AlphaFoldDB" id="W9R1W8"/>
<accession>W9R1W8</accession>
<dbReference type="Proteomes" id="UP000030645">
    <property type="component" value="Unassembled WGS sequence"/>
</dbReference>
<dbReference type="EMBL" id="KE344058">
    <property type="protein sequence ID" value="EXB51970.1"/>
    <property type="molecule type" value="Genomic_DNA"/>
</dbReference>